<comment type="caution">
    <text evidence="2">The sequence shown here is derived from an EMBL/GenBank/DDBJ whole genome shotgun (WGS) entry which is preliminary data.</text>
</comment>
<dbReference type="InterPro" id="IPR029032">
    <property type="entry name" value="AhpD-like"/>
</dbReference>
<dbReference type="PANTHER" id="PTHR34846">
    <property type="entry name" value="4-CARBOXYMUCONOLACTONE DECARBOXYLASE FAMILY PROTEIN (AFU_ORTHOLOGUE AFUA_6G11590)"/>
    <property type="match status" value="1"/>
</dbReference>
<dbReference type="Proteomes" id="UP001222770">
    <property type="component" value="Unassembled WGS sequence"/>
</dbReference>
<evidence type="ECO:0000313" key="3">
    <source>
        <dbReference type="Proteomes" id="UP001222770"/>
    </source>
</evidence>
<dbReference type="PANTHER" id="PTHR34846:SF10">
    <property type="entry name" value="CYTOPLASMIC PROTEIN"/>
    <property type="match status" value="1"/>
</dbReference>
<dbReference type="EMBL" id="JAROCY010000027">
    <property type="protein sequence ID" value="MDF8335440.1"/>
    <property type="molecule type" value="Genomic_DNA"/>
</dbReference>
<dbReference type="Gene3D" id="1.20.1290.10">
    <property type="entry name" value="AhpD-like"/>
    <property type="match status" value="1"/>
</dbReference>
<feature type="domain" description="Carboxymuconolactone decarboxylase-like" evidence="1">
    <location>
        <begin position="40"/>
        <end position="118"/>
    </location>
</feature>
<dbReference type="Pfam" id="PF02627">
    <property type="entry name" value="CMD"/>
    <property type="match status" value="1"/>
</dbReference>
<keyword evidence="3" id="KW-1185">Reference proteome</keyword>
<evidence type="ECO:0000259" key="1">
    <source>
        <dbReference type="Pfam" id="PF02627"/>
    </source>
</evidence>
<dbReference type="SUPFAM" id="SSF69118">
    <property type="entry name" value="AhpD-like"/>
    <property type="match status" value="1"/>
</dbReference>
<name>A0ABT6CNE0_9SPHN</name>
<proteinExistence type="predicted"/>
<dbReference type="InterPro" id="IPR003779">
    <property type="entry name" value="CMD-like"/>
</dbReference>
<accession>A0ABT6CNE0</accession>
<sequence>MSRITLIEHDGWSDELRALTHPETMSTLERGTLRIMAHKPKTAAGFVQFFGALRGDRTLPERMAELMRLRIAFHNQCRSCMAIRYAPAAADGVDEDLVCSLERPAEAEDLTEREKLAIDYGERLATNHLSIDDAYYEKLKSQFTEAEIVELGVYAAICIGMGRLAATWDMVEELPKAFQQRSADPITPWKQEEVIGVR</sequence>
<dbReference type="RefSeq" id="WP_277280402.1">
    <property type="nucleotide sequence ID" value="NZ_JAROCY010000027.1"/>
</dbReference>
<evidence type="ECO:0000313" key="2">
    <source>
        <dbReference type="EMBL" id="MDF8335440.1"/>
    </source>
</evidence>
<protein>
    <submittedName>
        <fullName evidence="2">Carboxymuconolactone decarboxylase family protein</fullName>
    </submittedName>
</protein>
<gene>
    <name evidence="2" type="ORF">POM99_19710</name>
</gene>
<organism evidence="2 3">
    <name type="scientific">Novosphingobium cyanobacteriorum</name>
    <dbReference type="NCBI Taxonomy" id="3024215"/>
    <lineage>
        <taxon>Bacteria</taxon>
        <taxon>Pseudomonadati</taxon>
        <taxon>Pseudomonadota</taxon>
        <taxon>Alphaproteobacteria</taxon>
        <taxon>Sphingomonadales</taxon>
        <taxon>Sphingomonadaceae</taxon>
        <taxon>Novosphingobium</taxon>
    </lineage>
</organism>
<reference evidence="2 3" key="1">
    <citation type="submission" date="2023-03" db="EMBL/GenBank/DDBJ databases">
        <title>Novosphingobium cyanobacteriorum sp. nov., isolated from a eutrophic reservoir during the Microcystis bloom period.</title>
        <authorList>
            <person name="Kang M."/>
            <person name="Le V."/>
            <person name="Ko S.-R."/>
            <person name="Lee S.-A."/>
            <person name="Ahn C.-Y."/>
        </authorList>
    </citation>
    <scope>NUCLEOTIDE SEQUENCE [LARGE SCALE GENOMIC DNA]</scope>
    <source>
        <strain evidence="2 3">HBC54</strain>
    </source>
</reference>